<dbReference type="Pfam" id="PF01245">
    <property type="entry name" value="Ribosomal_L19"/>
    <property type="match status" value="1"/>
</dbReference>
<proteinExistence type="inferred from homology"/>
<dbReference type="InterPro" id="IPR008991">
    <property type="entry name" value="Translation_prot_SH3-like_sf"/>
</dbReference>
<dbReference type="PANTHER" id="PTHR15680">
    <property type="entry name" value="RIBOSOMAL PROTEIN L19"/>
    <property type="match status" value="1"/>
</dbReference>
<dbReference type="PANTHER" id="PTHR15680:SF9">
    <property type="entry name" value="LARGE RIBOSOMAL SUBUNIT PROTEIN BL19M"/>
    <property type="match status" value="1"/>
</dbReference>
<evidence type="ECO:0000256" key="2">
    <source>
        <dbReference type="ARBA" id="ARBA00022980"/>
    </source>
</evidence>
<reference evidence="6" key="1">
    <citation type="submission" date="2025-08" db="UniProtKB">
        <authorList>
            <consortium name="RefSeq"/>
        </authorList>
    </citation>
    <scope>IDENTIFICATION</scope>
</reference>
<organism evidence="5 6">
    <name type="scientific">Cyclospora cayetanensis</name>
    <dbReference type="NCBI Taxonomy" id="88456"/>
    <lineage>
        <taxon>Eukaryota</taxon>
        <taxon>Sar</taxon>
        <taxon>Alveolata</taxon>
        <taxon>Apicomplexa</taxon>
        <taxon>Conoidasida</taxon>
        <taxon>Coccidia</taxon>
        <taxon>Eucoccidiorida</taxon>
        <taxon>Eimeriorina</taxon>
        <taxon>Eimeriidae</taxon>
        <taxon>Cyclospora</taxon>
    </lineage>
</organism>
<evidence type="ECO:0000256" key="1">
    <source>
        <dbReference type="ARBA" id="ARBA00005781"/>
    </source>
</evidence>
<name>A0A6P6RYI6_9EIME</name>
<evidence type="ECO:0000313" key="6">
    <source>
        <dbReference type="RefSeq" id="XP_026192457.1"/>
    </source>
</evidence>
<accession>A0A6P6RYI6</accession>
<keyword evidence="5" id="KW-1185">Reference proteome</keyword>
<dbReference type="SUPFAM" id="SSF50104">
    <property type="entry name" value="Translation proteins SH3-like domain"/>
    <property type="match status" value="1"/>
</dbReference>
<dbReference type="InterPro" id="IPR038657">
    <property type="entry name" value="Ribosomal_bL19_sf"/>
</dbReference>
<evidence type="ECO:0000256" key="3">
    <source>
        <dbReference type="ARBA" id="ARBA00023274"/>
    </source>
</evidence>
<dbReference type="AlphaFoldDB" id="A0A6P6RYI6"/>
<keyword evidence="2" id="KW-0689">Ribosomal protein</keyword>
<dbReference type="Proteomes" id="UP000515125">
    <property type="component" value="Unplaced"/>
</dbReference>
<keyword evidence="3" id="KW-0687">Ribonucleoprotein</keyword>
<dbReference type="GO" id="GO:0003735">
    <property type="term" value="F:structural constituent of ribosome"/>
    <property type="evidence" value="ECO:0007669"/>
    <property type="project" value="InterPro"/>
</dbReference>
<dbReference type="OrthoDB" id="432645at2759"/>
<evidence type="ECO:0000313" key="5">
    <source>
        <dbReference type="Proteomes" id="UP000515125"/>
    </source>
</evidence>
<dbReference type="GO" id="GO:0005762">
    <property type="term" value="C:mitochondrial large ribosomal subunit"/>
    <property type="evidence" value="ECO:0007669"/>
    <property type="project" value="TreeGrafter"/>
</dbReference>
<dbReference type="GeneID" id="34618149"/>
<gene>
    <name evidence="6" type="primary">LOC34618149</name>
</gene>
<dbReference type="InterPro" id="IPR001857">
    <property type="entry name" value="Ribosomal_bL19"/>
</dbReference>
<protein>
    <recommendedName>
        <fullName evidence="4">50S ribosomal protein L19, chloroplastic</fullName>
    </recommendedName>
</protein>
<dbReference type="Gene3D" id="2.30.30.790">
    <property type="match status" value="1"/>
</dbReference>
<comment type="similarity">
    <text evidence="1">Belongs to the bacterial ribosomal protein bL19 family.</text>
</comment>
<dbReference type="RefSeq" id="XP_026192457.1">
    <property type="nucleotide sequence ID" value="XM_026336672.1"/>
</dbReference>
<sequence>MARFIVDVATRQQQQLPDTLDAPYAATARRALRHRVTPSAAESAHSDSPGVYRYWPHLLLYSAPLPAGATAAHGSRKDQQSEVLAAAEEQLLQRGRWAGRPLADTPAAALKPLNKNACKDLIHLLMLQEMKKLQRARRFRLPQFAPGDLVEVQYELSRSQQTVGTFQGYVLSVRQRSLNTSFVLRNAVQGVSVEQRIPLFSPRLLSLKVLRSASSSSQSFVADPPPPPTLDYRYKWKYLVRGKYERKRGVHKPGVRTVEHRLRSRVSSLLHRYMRQRISANLPPYVWGGPYPRLREKRTKEIRGELYRRMLVYSFDEQRRRQERLRKRRENQKFGVFKVRRTAAAASFVGCLAPFRQFLLLHISFSVKAGVHWITA</sequence>
<evidence type="ECO:0000256" key="4">
    <source>
        <dbReference type="ARBA" id="ARBA00035376"/>
    </source>
</evidence>
<dbReference type="GO" id="GO:0006412">
    <property type="term" value="P:translation"/>
    <property type="evidence" value="ECO:0007669"/>
    <property type="project" value="InterPro"/>
</dbReference>